<dbReference type="GeneID" id="54484059"/>
<protein>
    <submittedName>
        <fullName evidence="2">Uncharacterized protein</fullName>
    </submittedName>
</protein>
<sequence>MNDGAMYSHSETTLSLRKPSIALQPRSNHCVREERRGQSGGSQPRWEIGHSFKTMEEALPSGKSGIGG</sequence>
<keyword evidence="3" id="KW-1185">Reference proteome</keyword>
<dbReference type="EMBL" id="ML996565">
    <property type="protein sequence ID" value="KAF2762666.1"/>
    <property type="molecule type" value="Genomic_DNA"/>
</dbReference>
<feature type="compositionally biased region" description="Basic and acidic residues" evidence="1">
    <location>
        <begin position="47"/>
        <end position="56"/>
    </location>
</feature>
<gene>
    <name evidence="2" type="ORF">EJ05DRAFT_471637</name>
</gene>
<name>A0A6A6WKH9_9PEZI</name>
<feature type="region of interest" description="Disordered" evidence="1">
    <location>
        <begin position="1"/>
        <end position="68"/>
    </location>
</feature>
<accession>A0A6A6WKH9</accession>
<reference evidence="2" key="1">
    <citation type="journal article" date="2020" name="Stud. Mycol.">
        <title>101 Dothideomycetes genomes: a test case for predicting lifestyles and emergence of pathogens.</title>
        <authorList>
            <person name="Haridas S."/>
            <person name="Albert R."/>
            <person name="Binder M."/>
            <person name="Bloem J."/>
            <person name="Labutti K."/>
            <person name="Salamov A."/>
            <person name="Andreopoulos B."/>
            <person name="Baker S."/>
            <person name="Barry K."/>
            <person name="Bills G."/>
            <person name="Bluhm B."/>
            <person name="Cannon C."/>
            <person name="Castanera R."/>
            <person name="Culley D."/>
            <person name="Daum C."/>
            <person name="Ezra D."/>
            <person name="Gonzalez J."/>
            <person name="Henrissat B."/>
            <person name="Kuo A."/>
            <person name="Liang C."/>
            <person name="Lipzen A."/>
            <person name="Lutzoni F."/>
            <person name="Magnuson J."/>
            <person name="Mondo S."/>
            <person name="Nolan M."/>
            <person name="Ohm R."/>
            <person name="Pangilinan J."/>
            <person name="Park H.-J."/>
            <person name="Ramirez L."/>
            <person name="Alfaro M."/>
            <person name="Sun H."/>
            <person name="Tritt A."/>
            <person name="Yoshinaga Y."/>
            <person name="Zwiers L.-H."/>
            <person name="Turgeon B."/>
            <person name="Goodwin S."/>
            <person name="Spatafora J."/>
            <person name="Crous P."/>
            <person name="Grigoriev I."/>
        </authorList>
    </citation>
    <scope>NUCLEOTIDE SEQUENCE</scope>
    <source>
        <strain evidence="2">CBS 121739</strain>
    </source>
</reference>
<proteinExistence type="predicted"/>
<evidence type="ECO:0000313" key="2">
    <source>
        <dbReference type="EMBL" id="KAF2762666.1"/>
    </source>
</evidence>
<dbReference type="AlphaFoldDB" id="A0A6A6WKH9"/>
<evidence type="ECO:0000256" key="1">
    <source>
        <dbReference type="SAM" id="MobiDB-lite"/>
    </source>
</evidence>
<dbReference type="RefSeq" id="XP_033605117.1">
    <property type="nucleotide sequence ID" value="XM_033743005.1"/>
</dbReference>
<evidence type="ECO:0000313" key="3">
    <source>
        <dbReference type="Proteomes" id="UP000799437"/>
    </source>
</evidence>
<dbReference type="Proteomes" id="UP000799437">
    <property type="component" value="Unassembled WGS sequence"/>
</dbReference>
<organism evidence="2 3">
    <name type="scientific">Pseudovirgaria hyperparasitica</name>
    <dbReference type="NCBI Taxonomy" id="470096"/>
    <lineage>
        <taxon>Eukaryota</taxon>
        <taxon>Fungi</taxon>
        <taxon>Dikarya</taxon>
        <taxon>Ascomycota</taxon>
        <taxon>Pezizomycotina</taxon>
        <taxon>Dothideomycetes</taxon>
        <taxon>Dothideomycetes incertae sedis</taxon>
        <taxon>Acrospermales</taxon>
        <taxon>Acrospermaceae</taxon>
        <taxon>Pseudovirgaria</taxon>
    </lineage>
</organism>